<keyword evidence="4" id="KW-0804">Transcription</keyword>
<dbReference type="PROSITE" id="PS50931">
    <property type="entry name" value="HTH_LYSR"/>
    <property type="match status" value="1"/>
</dbReference>
<evidence type="ECO:0000256" key="4">
    <source>
        <dbReference type="ARBA" id="ARBA00023163"/>
    </source>
</evidence>
<evidence type="ECO:0000256" key="3">
    <source>
        <dbReference type="ARBA" id="ARBA00023125"/>
    </source>
</evidence>
<gene>
    <name evidence="6" type="ORF">H0A72_11610</name>
</gene>
<feature type="domain" description="HTH lysR-type" evidence="5">
    <location>
        <begin position="1"/>
        <end position="58"/>
    </location>
</feature>
<accession>A0A853G5U1</accession>
<dbReference type="Proteomes" id="UP000559809">
    <property type="component" value="Unassembled WGS sequence"/>
</dbReference>
<sequence>MDLNSLHFFIDIVDAGSLSAAARKRNMSRANLSYRLKAFEDALGAQLLRRTTKSMQLTEIGAAVYKHGRNMLQELAAVNDVVSSAAGSVSGHVRLSVSAGLGHLALSDTLVRFRRDHPGVTFDVVFSNQISNLVEEGIDIALRVLSRPPANSMAVELADVDWVVCSSPEYMRGRPPIHVLEDLQRLDIVCASAVGAALSVTGRYAGGSRSVELDPVLRSDNFVFLKQAVMEGGGVGFLPRYMLRDELESGRLVRHLEYYRISVFGAKIFLLTPPTRYQTAAARALIQALKARLCNEALYVN</sequence>
<dbReference type="InterPro" id="IPR058163">
    <property type="entry name" value="LysR-type_TF_proteobact-type"/>
</dbReference>
<dbReference type="FunFam" id="1.10.10.10:FF:000001">
    <property type="entry name" value="LysR family transcriptional regulator"/>
    <property type="match status" value="1"/>
</dbReference>
<dbReference type="EMBL" id="JACCEM010000005">
    <property type="protein sequence ID" value="NYT49956.1"/>
    <property type="molecule type" value="Genomic_DNA"/>
</dbReference>
<name>A0A853G5U1_9BURK</name>
<comment type="caution">
    <text evidence="6">The sequence shown here is derived from an EMBL/GenBank/DDBJ whole genome shotgun (WGS) entry which is preliminary data.</text>
</comment>
<evidence type="ECO:0000259" key="5">
    <source>
        <dbReference type="PROSITE" id="PS50931"/>
    </source>
</evidence>
<dbReference type="Pfam" id="PF03466">
    <property type="entry name" value="LysR_substrate"/>
    <property type="match status" value="1"/>
</dbReference>
<comment type="similarity">
    <text evidence="1">Belongs to the LysR transcriptional regulatory family.</text>
</comment>
<proteinExistence type="inferred from homology"/>
<dbReference type="CDD" id="cd08422">
    <property type="entry name" value="PBP2_CrgA_like"/>
    <property type="match status" value="1"/>
</dbReference>
<dbReference type="Gene3D" id="1.10.10.10">
    <property type="entry name" value="Winged helix-like DNA-binding domain superfamily/Winged helix DNA-binding domain"/>
    <property type="match status" value="1"/>
</dbReference>
<dbReference type="GO" id="GO:0006351">
    <property type="term" value="P:DNA-templated transcription"/>
    <property type="evidence" value="ECO:0007669"/>
    <property type="project" value="TreeGrafter"/>
</dbReference>
<evidence type="ECO:0000256" key="1">
    <source>
        <dbReference type="ARBA" id="ARBA00009437"/>
    </source>
</evidence>
<keyword evidence="3" id="KW-0238">DNA-binding</keyword>
<evidence type="ECO:0000313" key="6">
    <source>
        <dbReference type="EMBL" id="NYT49956.1"/>
    </source>
</evidence>
<dbReference type="InterPro" id="IPR036390">
    <property type="entry name" value="WH_DNA-bd_sf"/>
</dbReference>
<dbReference type="InterPro" id="IPR036388">
    <property type="entry name" value="WH-like_DNA-bd_sf"/>
</dbReference>
<dbReference type="InterPro" id="IPR005119">
    <property type="entry name" value="LysR_subst-bd"/>
</dbReference>
<dbReference type="AlphaFoldDB" id="A0A853G5U1"/>
<evidence type="ECO:0000256" key="2">
    <source>
        <dbReference type="ARBA" id="ARBA00023015"/>
    </source>
</evidence>
<dbReference type="GO" id="GO:0043565">
    <property type="term" value="F:sequence-specific DNA binding"/>
    <property type="evidence" value="ECO:0007669"/>
    <property type="project" value="TreeGrafter"/>
</dbReference>
<reference evidence="6 7" key="1">
    <citation type="submission" date="2020-07" db="EMBL/GenBank/DDBJ databases">
        <title>Taxonomic revisions and descriptions of new bacterial species based on genomic comparisons in the high-G+C-content subgroup of the family Alcaligenaceae.</title>
        <authorList>
            <person name="Szabo A."/>
            <person name="Felfoldi T."/>
        </authorList>
    </citation>
    <scope>NUCLEOTIDE SEQUENCE [LARGE SCALE GENOMIC DNA]</scope>
    <source>
        <strain evidence="6 7">LMG 24012</strain>
    </source>
</reference>
<dbReference type="Pfam" id="PF00126">
    <property type="entry name" value="HTH_1"/>
    <property type="match status" value="1"/>
</dbReference>
<dbReference type="RefSeq" id="WP_180155399.1">
    <property type="nucleotide sequence ID" value="NZ_JACCEM010000005.1"/>
</dbReference>
<dbReference type="Gene3D" id="3.40.190.290">
    <property type="match status" value="1"/>
</dbReference>
<evidence type="ECO:0000313" key="7">
    <source>
        <dbReference type="Proteomes" id="UP000559809"/>
    </source>
</evidence>
<organism evidence="6 7">
    <name type="scientific">Parapusillimonas granuli</name>
    <dbReference type="NCBI Taxonomy" id="380911"/>
    <lineage>
        <taxon>Bacteria</taxon>
        <taxon>Pseudomonadati</taxon>
        <taxon>Pseudomonadota</taxon>
        <taxon>Betaproteobacteria</taxon>
        <taxon>Burkholderiales</taxon>
        <taxon>Alcaligenaceae</taxon>
        <taxon>Parapusillimonas</taxon>
    </lineage>
</organism>
<protein>
    <submittedName>
        <fullName evidence="6">LysR family transcriptional regulator</fullName>
    </submittedName>
</protein>
<dbReference type="SUPFAM" id="SSF53850">
    <property type="entry name" value="Periplasmic binding protein-like II"/>
    <property type="match status" value="1"/>
</dbReference>
<dbReference type="PANTHER" id="PTHR30537">
    <property type="entry name" value="HTH-TYPE TRANSCRIPTIONAL REGULATOR"/>
    <property type="match status" value="1"/>
</dbReference>
<keyword evidence="7" id="KW-1185">Reference proteome</keyword>
<dbReference type="PANTHER" id="PTHR30537:SF35">
    <property type="entry name" value="TRANSCRIPTIONAL REGULATORY PROTEIN"/>
    <property type="match status" value="1"/>
</dbReference>
<dbReference type="GO" id="GO:0003700">
    <property type="term" value="F:DNA-binding transcription factor activity"/>
    <property type="evidence" value="ECO:0007669"/>
    <property type="project" value="InterPro"/>
</dbReference>
<dbReference type="SUPFAM" id="SSF46785">
    <property type="entry name" value="Winged helix' DNA-binding domain"/>
    <property type="match status" value="1"/>
</dbReference>
<dbReference type="InterPro" id="IPR000847">
    <property type="entry name" value="LysR_HTH_N"/>
</dbReference>
<keyword evidence="2" id="KW-0805">Transcription regulation</keyword>